<organism evidence="1 2">
    <name type="scientific">Trichophyton equinum (strain ATCC MYA-4606 / CBS 127.97)</name>
    <name type="common">Horse ringworm fungus</name>
    <dbReference type="NCBI Taxonomy" id="559882"/>
    <lineage>
        <taxon>Eukaryota</taxon>
        <taxon>Fungi</taxon>
        <taxon>Dikarya</taxon>
        <taxon>Ascomycota</taxon>
        <taxon>Pezizomycotina</taxon>
        <taxon>Eurotiomycetes</taxon>
        <taxon>Eurotiomycetidae</taxon>
        <taxon>Onygenales</taxon>
        <taxon>Arthrodermataceae</taxon>
        <taxon>Trichophyton</taxon>
    </lineage>
</organism>
<sequence>MTGHGDAKAKAKGLPLTGLAAAARRLYVRILRSTELRLPLSRPCSAWEDSASYSVHFYCSVPPYGELNSSAGLGSRPTSSQVSPAIAIGAIPGCGGHTFAARQATHLAIIATLQGRPLANRPSVTQRRLDSLRVLVTAACTT</sequence>
<reference evidence="2" key="1">
    <citation type="journal article" date="2012" name="MBio">
        <title>Comparative genome analysis of Trichophyton rubrum and related dermatophytes reveals candidate genes involved in infection.</title>
        <authorList>
            <person name="Martinez D.A."/>
            <person name="Oliver B.G."/>
            <person name="Graeser Y."/>
            <person name="Goldberg J.M."/>
            <person name="Li W."/>
            <person name="Martinez-Rossi N.M."/>
            <person name="Monod M."/>
            <person name="Shelest E."/>
            <person name="Barton R.C."/>
            <person name="Birch E."/>
            <person name="Brakhage A.A."/>
            <person name="Chen Z."/>
            <person name="Gurr S.J."/>
            <person name="Heiman D."/>
            <person name="Heitman J."/>
            <person name="Kosti I."/>
            <person name="Rossi A."/>
            <person name="Saif S."/>
            <person name="Samalova M."/>
            <person name="Saunders C.W."/>
            <person name="Shea T."/>
            <person name="Summerbell R.C."/>
            <person name="Xu J."/>
            <person name="Young S."/>
            <person name="Zeng Q."/>
            <person name="Birren B.W."/>
            <person name="Cuomo C.A."/>
            <person name="White T.C."/>
        </authorList>
    </citation>
    <scope>NUCLEOTIDE SEQUENCE [LARGE SCALE GENOMIC DNA]</scope>
    <source>
        <strain evidence="2">ATCC MYA-4606 / CBS 127.97</strain>
    </source>
</reference>
<evidence type="ECO:0000313" key="2">
    <source>
        <dbReference type="Proteomes" id="UP000009169"/>
    </source>
</evidence>
<proteinExistence type="predicted"/>
<accession>F2Q1G0</accession>
<dbReference type="VEuPathDB" id="FungiDB:TEQG_07048"/>
<name>F2Q1G0_TRIEC</name>
<evidence type="ECO:0000313" key="1">
    <source>
        <dbReference type="EMBL" id="EGE07978.1"/>
    </source>
</evidence>
<protein>
    <submittedName>
        <fullName evidence="1">Uncharacterized protein</fullName>
    </submittedName>
</protein>
<keyword evidence="2" id="KW-1185">Reference proteome</keyword>
<dbReference type="EMBL" id="DS995769">
    <property type="protein sequence ID" value="EGE07978.1"/>
    <property type="molecule type" value="Genomic_DNA"/>
</dbReference>
<dbReference type="Proteomes" id="UP000009169">
    <property type="component" value="Unassembled WGS sequence"/>
</dbReference>
<dbReference type="HOGENOM" id="CLU_1817176_0_0_1"/>
<gene>
    <name evidence="1" type="ORF">TEQG_07048</name>
</gene>
<dbReference type="AlphaFoldDB" id="F2Q1G0"/>